<dbReference type="EMBL" id="CP014806">
    <property type="protein sequence ID" value="AMW99115.1"/>
    <property type="molecule type" value="Genomic_DNA"/>
</dbReference>
<keyword evidence="4" id="KW-1185">Reference proteome</keyword>
<proteinExistence type="predicted"/>
<organism evidence="3 4">
    <name type="scientific">Rummeliibacillus stabekisii</name>
    <dbReference type="NCBI Taxonomy" id="241244"/>
    <lineage>
        <taxon>Bacteria</taxon>
        <taxon>Bacillati</taxon>
        <taxon>Bacillota</taxon>
        <taxon>Bacilli</taxon>
        <taxon>Bacillales</taxon>
        <taxon>Caryophanaceae</taxon>
        <taxon>Rummeliibacillus</taxon>
    </lineage>
</organism>
<evidence type="ECO:0000256" key="1">
    <source>
        <dbReference type="SAM" id="SignalP"/>
    </source>
</evidence>
<gene>
    <name evidence="3" type="ORF">ATY39_06380</name>
</gene>
<dbReference type="Pfam" id="PF07563">
    <property type="entry name" value="DUF1541"/>
    <property type="match status" value="2"/>
</dbReference>
<dbReference type="STRING" id="241244.ATY39_06380"/>
<sequence length="199" mass="22062">MIKKPFILACILLTVLVLAACGNSDTKKVNKNINLAPDDHLNMETKHSVTENTDVEDYNTGIVPPNIKKASTPAYPVGSRVAVLATHKEGMKGAKGTVVGAYDSTAYQVDYAPTSDVREVKGYKWIVQEEIQKSNDKLLQPGEHVTLEADHLPGMRGARARIISGKKTNVYMINYQLTTGEAKERNYKWVIESELMKEQ</sequence>
<feature type="domain" description="DUF1541" evidence="2">
    <location>
        <begin position="77"/>
        <end position="128"/>
    </location>
</feature>
<protein>
    <recommendedName>
        <fullName evidence="2">DUF1541 domain-containing protein</fullName>
    </recommendedName>
</protein>
<evidence type="ECO:0000259" key="2">
    <source>
        <dbReference type="Pfam" id="PF07563"/>
    </source>
</evidence>
<dbReference type="PROSITE" id="PS51257">
    <property type="entry name" value="PROKAR_LIPOPROTEIN"/>
    <property type="match status" value="1"/>
</dbReference>
<dbReference type="Proteomes" id="UP000076021">
    <property type="component" value="Chromosome"/>
</dbReference>
<accession>A0A143HCC8</accession>
<reference evidence="4" key="2">
    <citation type="submission" date="2016-03" db="EMBL/GenBank/DDBJ databases">
        <authorList>
            <person name="Ploux O."/>
        </authorList>
    </citation>
    <scope>NUCLEOTIDE SEQUENCE [LARGE SCALE GENOMIC DNA]</scope>
    <source>
        <strain evidence="4">PP9</strain>
    </source>
</reference>
<dbReference type="OrthoDB" id="1701949at2"/>
<feature type="signal peptide" evidence="1">
    <location>
        <begin position="1"/>
        <end position="19"/>
    </location>
</feature>
<dbReference type="KEGG" id="rst:ATY39_06380"/>
<dbReference type="RefSeq" id="WP_066787441.1">
    <property type="nucleotide sequence ID" value="NZ_CP014806.1"/>
</dbReference>
<dbReference type="InterPro" id="IPR011438">
    <property type="entry name" value="DUF1541"/>
</dbReference>
<dbReference type="AlphaFoldDB" id="A0A143HCC8"/>
<feature type="domain" description="DUF1541" evidence="2">
    <location>
        <begin position="141"/>
        <end position="192"/>
    </location>
</feature>
<evidence type="ECO:0000313" key="4">
    <source>
        <dbReference type="Proteomes" id="UP000076021"/>
    </source>
</evidence>
<name>A0A143HCC8_9BACL</name>
<evidence type="ECO:0000313" key="3">
    <source>
        <dbReference type="EMBL" id="AMW99115.1"/>
    </source>
</evidence>
<keyword evidence="1" id="KW-0732">Signal</keyword>
<dbReference type="Gene3D" id="2.30.30.1210">
    <property type="entry name" value="Domain of unknown function DUF1541"/>
    <property type="match status" value="1"/>
</dbReference>
<reference evidence="3 4" key="1">
    <citation type="journal article" date="2016" name="Genome Announc.">
        <title>Whole-Genome Sequence of Rummeliibacillus stabekisii Strain PP9 Isolated from Antarctic Soil.</title>
        <authorList>
            <person name="da Mota F.F."/>
            <person name="Vollu R.E."/>
            <person name="Jurelevicius D."/>
            <person name="Seldin L."/>
        </authorList>
    </citation>
    <scope>NUCLEOTIDE SEQUENCE [LARGE SCALE GENOMIC DNA]</scope>
    <source>
        <strain evidence="3 4">PP9</strain>
    </source>
</reference>
<feature type="chain" id="PRO_5007509219" description="DUF1541 domain-containing protein" evidence="1">
    <location>
        <begin position="20"/>
        <end position="199"/>
    </location>
</feature>